<accession>A0A128FK42</accession>
<reference evidence="2" key="1">
    <citation type="submission" date="2016-02" db="EMBL/GenBank/DDBJ databases">
        <authorList>
            <person name="Rodrigo-Torres Lidia"/>
            <person name="Arahal R.David."/>
        </authorList>
    </citation>
    <scope>NUCLEOTIDE SEQUENCE [LARGE SCALE GENOMIC DNA]</scope>
    <source>
        <strain evidence="2">CECT 8713</strain>
    </source>
</reference>
<gene>
    <name evidence="1" type="ORF">GMA8713_05216</name>
</gene>
<sequence length="59" mass="6829">MADVRKKLFLLTFSLLQCFECIGEFLGACGDFSLNELTRSDLFLLRIFKALCHVIKMLR</sequence>
<dbReference type="Proteomes" id="UP000073601">
    <property type="component" value="Unassembled WGS sequence"/>
</dbReference>
<proteinExistence type="predicted"/>
<evidence type="ECO:0000313" key="1">
    <source>
        <dbReference type="EMBL" id="CZF87162.1"/>
    </source>
</evidence>
<dbReference type="AlphaFoldDB" id="A0A128FK42"/>
<dbReference type="EMBL" id="FIZY01000241">
    <property type="protein sequence ID" value="CZF87162.1"/>
    <property type="molecule type" value="Genomic_DNA"/>
</dbReference>
<organism evidence="1 2">
    <name type="scientific">Grimontia marina</name>
    <dbReference type="NCBI Taxonomy" id="646534"/>
    <lineage>
        <taxon>Bacteria</taxon>
        <taxon>Pseudomonadati</taxon>
        <taxon>Pseudomonadota</taxon>
        <taxon>Gammaproteobacteria</taxon>
        <taxon>Vibrionales</taxon>
        <taxon>Vibrionaceae</taxon>
        <taxon>Grimontia</taxon>
    </lineage>
</organism>
<name>A0A128FK42_9GAMM</name>
<evidence type="ECO:0000313" key="2">
    <source>
        <dbReference type="Proteomes" id="UP000073601"/>
    </source>
</evidence>
<protein>
    <submittedName>
        <fullName evidence="1">Uncharacterized protein</fullName>
    </submittedName>
</protein>
<keyword evidence="2" id="KW-1185">Reference proteome</keyword>